<evidence type="ECO:0000313" key="2">
    <source>
        <dbReference type="Proteomes" id="UP000595254"/>
    </source>
</evidence>
<organism evidence="1 2">
    <name type="scientific">Peribacillus psychrosaccharolyticus</name>
    <name type="common">Bacillus psychrosaccharolyticus</name>
    <dbReference type="NCBI Taxonomy" id="1407"/>
    <lineage>
        <taxon>Bacteria</taxon>
        <taxon>Bacillati</taxon>
        <taxon>Bacillota</taxon>
        <taxon>Bacilli</taxon>
        <taxon>Bacillales</taxon>
        <taxon>Bacillaceae</taxon>
        <taxon>Peribacillus</taxon>
    </lineage>
</organism>
<dbReference type="InterPro" id="IPR053028">
    <property type="entry name" value="Spo0E-like_phosphatase"/>
</dbReference>
<dbReference type="GO" id="GO:0043937">
    <property type="term" value="P:regulation of sporulation"/>
    <property type="evidence" value="ECO:0007669"/>
    <property type="project" value="InterPro"/>
</dbReference>
<reference evidence="1 2" key="1">
    <citation type="submission" date="2021-01" db="EMBL/GenBank/DDBJ databases">
        <title>FDA dAtabase for Regulatory Grade micrObial Sequences (FDA-ARGOS): Supporting development and validation of Infectious Disease Dx tests.</title>
        <authorList>
            <person name="Nelson B."/>
            <person name="Plummer A."/>
            <person name="Tallon L."/>
            <person name="Sadzewicz L."/>
            <person name="Zhao X."/>
            <person name="Boylan J."/>
            <person name="Ott S."/>
            <person name="Bowen H."/>
            <person name="Vavikolanu K."/>
            <person name="Mehta A."/>
            <person name="Aluvathingal J."/>
            <person name="Nadendla S."/>
            <person name="Myers T."/>
            <person name="Yan Y."/>
            <person name="Sichtig H."/>
        </authorList>
    </citation>
    <scope>NUCLEOTIDE SEQUENCE [LARGE SCALE GENOMIC DNA]</scope>
    <source>
        <strain evidence="1 2">FDAARGOS_1161</strain>
    </source>
</reference>
<dbReference type="PANTHER" id="PTHR41263:SF1">
    <property type="entry name" value="ASPARTYL-PHOSPHATE PHOSPHATASE YISI"/>
    <property type="match status" value="1"/>
</dbReference>
<dbReference type="InterPro" id="IPR036638">
    <property type="entry name" value="HLH_DNA-bd_sf"/>
</dbReference>
<dbReference type="RefSeq" id="WP_174391531.1">
    <property type="nucleotide sequence ID" value="NZ_CP068053.1"/>
</dbReference>
<proteinExistence type="predicted"/>
<gene>
    <name evidence="1" type="ORF">I6J18_08030</name>
</gene>
<dbReference type="InterPro" id="IPR018540">
    <property type="entry name" value="Spo0E-like"/>
</dbReference>
<accession>A0A974NPS2</accession>
<name>A0A974NPS2_PERPY</name>
<dbReference type="KEGG" id="ppsr:I6J18_08030"/>
<protein>
    <submittedName>
        <fullName evidence="1">Aspartyl-phosphate phosphatase Spo0E family protein</fullName>
    </submittedName>
</protein>
<dbReference type="Gene3D" id="4.10.280.10">
    <property type="entry name" value="Helix-loop-helix DNA-binding domain"/>
    <property type="match status" value="1"/>
</dbReference>
<sequence>MSTKLVHLIIEEKRKEMIQLAEDYGYTSNLTVQASQELDYLLNTFSPSDQPYLVSSN</sequence>
<dbReference type="Pfam" id="PF09388">
    <property type="entry name" value="SpoOE-like"/>
    <property type="match status" value="1"/>
</dbReference>
<dbReference type="SUPFAM" id="SSF140500">
    <property type="entry name" value="BAS1536-like"/>
    <property type="match status" value="1"/>
</dbReference>
<dbReference type="PANTHER" id="PTHR41263">
    <property type="entry name" value="ASPARTYL-PHOSPHATE PHOSPHATASE YISI"/>
    <property type="match status" value="1"/>
</dbReference>
<dbReference type="InterPro" id="IPR037208">
    <property type="entry name" value="Spo0E-like_sf"/>
</dbReference>
<dbReference type="Proteomes" id="UP000595254">
    <property type="component" value="Chromosome"/>
</dbReference>
<dbReference type="EMBL" id="CP068053">
    <property type="protein sequence ID" value="QQT01789.1"/>
    <property type="molecule type" value="Genomic_DNA"/>
</dbReference>
<keyword evidence="2" id="KW-1185">Reference proteome</keyword>
<dbReference type="AlphaFoldDB" id="A0A974NPS2"/>
<evidence type="ECO:0000313" key="1">
    <source>
        <dbReference type="EMBL" id="QQT01789.1"/>
    </source>
</evidence>
<dbReference type="GO" id="GO:0046983">
    <property type="term" value="F:protein dimerization activity"/>
    <property type="evidence" value="ECO:0007669"/>
    <property type="project" value="InterPro"/>
</dbReference>